<dbReference type="Proteomes" id="UP000023152">
    <property type="component" value="Unassembled WGS sequence"/>
</dbReference>
<reference evidence="1 2" key="1">
    <citation type="journal article" date="2013" name="Curr. Biol.">
        <title>The Genome of the Foraminiferan Reticulomyxa filosa.</title>
        <authorList>
            <person name="Glockner G."/>
            <person name="Hulsmann N."/>
            <person name="Schleicher M."/>
            <person name="Noegel A.A."/>
            <person name="Eichinger L."/>
            <person name="Gallinger C."/>
            <person name="Pawlowski J."/>
            <person name="Sierra R."/>
            <person name="Euteneuer U."/>
            <person name="Pillet L."/>
            <person name="Moustafa A."/>
            <person name="Platzer M."/>
            <person name="Groth M."/>
            <person name="Szafranski K."/>
            <person name="Schliwa M."/>
        </authorList>
    </citation>
    <scope>NUCLEOTIDE SEQUENCE [LARGE SCALE GENOMIC DNA]</scope>
</reference>
<proteinExistence type="predicted"/>
<keyword evidence="2" id="KW-1185">Reference proteome</keyword>
<name>X6NQN6_RETFI</name>
<organism evidence="1 2">
    <name type="scientific">Reticulomyxa filosa</name>
    <dbReference type="NCBI Taxonomy" id="46433"/>
    <lineage>
        <taxon>Eukaryota</taxon>
        <taxon>Sar</taxon>
        <taxon>Rhizaria</taxon>
        <taxon>Retaria</taxon>
        <taxon>Foraminifera</taxon>
        <taxon>Monothalamids</taxon>
        <taxon>Reticulomyxidae</taxon>
        <taxon>Reticulomyxa</taxon>
    </lineage>
</organism>
<evidence type="ECO:0000313" key="2">
    <source>
        <dbReference type="Proteomes" id="UP000023152"/>
    </source>
</evidence>
<comment type="caution">
    <text evidence="1">The sequence shown here is derived from an EMBL/GenBank/DDBJ whole genome shotgun (WGS) entry which is preliminary data.</text>
</comment>
<dbReference type="AlphaFoldDB" id="X6NQN6"/>
<sequence length="144" mass="16937">MLILLENNTDKLPTDWFLSNNSASYFQRRGEKGDHVQQRCKQYSLHYDTCAPWLPELLVPHIALRLQKIRVLMKQIPTESYTNVTIGKVEVFEFLPPAGFQHLMQIPRDEVLYIQCIMTLFYMFSQKKKKKAGSSSNLDNEKRR</sequence>
<dbReference type="EMBL" id="ASPP01006726">
    <property type="protein sequence ID" value="ETO28321.1"/>
    <property type="molecule type" value="Genomic_DNA"/>
</dbReference>
<gene>
    <name evidence="1" type="ORF">RFI_08811</name>
</gene>
<accession>X6NQN6</accession>
<evidence type="ECO:0000313" key="1">
    <source>
        <dbReference type="EMBL" id="ETO28321.1"/>
    </source>
</evidence>
<protein>
    <submittedName>
        <fullName evidence="1">Uncharacterized protein</fullName>
    </submittedName>
</protein>